<dbReference type="PANTHER" id="PTHR43267">
    <property type="entry name" value="TRNA THREONYLCARBAMOYLADENOSINE DEHYDRATASE"/>
    <property type="match status" value="1"/>
</dbReference>
<dbReference type="KEGG" id="sgi:SGRAN_0032"/>
<keyword evidence="2" id="KW-0479">Metal-binding</keyword>
<keyword evidence="3" id="KW-0378">Hydrolase</keyword>
<dbReference type="Proteomes" id="UP000058599">
    <property type="component" value="Chromosome"/>
</dbReference>
<dbReference type="AlphaFoldDB" id="A0AA86L263"/>
<dbReference type="GO" id="GO:0008641">
    <property type="term" value="F:ubiquitin-like modifier activating enzyme activity"/>
    <property type="evidence" value="ECO:0007669"/>
    <property type="project" value="InterPro"/>
</dbReference>
<evidence type="ECO:0000259" key="7">
    <source>
        <dbReference type="Pfam" id="PF14464"/>
    </source>
</evidence>
<dbReference type="GO" id="GO:0061504">
    <property type="term" value="P:cyclic threonylcarbamoyladenosine biosynthetic process"/>
    <property type="evidence" value="ECO:0007669"/>
    <property type="project" value="TreeGrafter"/>
</dbReference>
<dbReference type="InterPro" id="IPR028090">
    <property type="entry name" value="JAB_dom_prok"/>
</dbReference>
<evidence type="ECO:0000313" key="8">
    <source>
        <dbReference type="EMBL" id="AMG72430.1"/>
    </source>
</evidence>
<organism evidence="8 9">
    <name type="scientific">Sphingopyxis granuli</name>
    <dbReference type="NCBI Taxonomy" id="267128"/>
    <lineage>
        <taxon>Bacteria</taxon>
        <taxon>Pseudomonadati</taxon>
        <taxon>Pseudomonadota</taxon>
        <taxon>Alphaproteobacteria</taxon>
        <taxon>Sphingomonadales</taxon>
        <taxon>Sphingomonadaceae</taxon>
        <taxon>Sphingopyxis</taxon>
    </lineage>
</organism>
<dbReference type="EMBL" id="CP012199">
    <property type="protein sequence ID" value="AMG72430.1"/>
    <property type="molecule type" value="Genomic_DNA"/>
</dbReference>
<evidence type="ECO:0000256" key="2">
    <source>
        <dbReference type="ARBA" id="ARBA00022723"/>
    </source>
</evidence>
<evidence type="ECO:0000313" key="9">
    <source>
        <dbReference type="Proteomes" id="UP000058599"/>
    </source>
</evidence>
<dbReference type="GO" id="GO:0046872">
    <property type="term" value="F:metal ion binding"/>
    <property type="evidence" value="ECO:0007669"/>
    <property type="project" value="UniProtKB-KW"/>
</dbReference>
<evidence type="ECO:0000256" key="3">
    <source>
        <dbReference type="ARBA" id="ARBA00022801"/>
    </source>
</evidence>
<sequence length="458" mass="49881">MHILRLNQSQHATLASHLFDGTGLEAIAVGLCGRSMIEGRSVFVVHRIVEIPSDECLRAPDRITWPTCRLKALLAEARANNLAILKIHSHPGGYRQFSSQDDASDLDLFNAVGLKVVGEHVSAIMLPDGSIFGRRVGIGGPRGMLDRVSVVGDDILIWPGRPSLTRADFDVRHRQMFGDHTTESLGSLSVGVVGVSGSGSPTVEMLVRLGVRRVVLIEPDHVEAKNLNRIYGATRRHAAAEVNKARMMKNHIDRIGLGTKVEIVEGFADSPEAIARLATCDVLFGCMDSIEGRDTLNRIATFYTLPYFDLGVRIDADGSGGVNAVSGVVHYIQPGGSSLRSRGVYSEAELHADVLRRTDPDFYEDQVRRGYVRGIVVDRPAVISINTMVASMAVNELLARLHPFRTRPNGDFAIQRISMSHGRIILRPDGEPDANLASHVGRGTTNPPLLLPRLGRPS</sequence>
<feature type="domain" description="JAB" evidence="7">
    <location>
        <begin position="12"/>
        <end position="109"/>
    </location>
</feature>
<dbReference type="InterPro" id="IPR045886">
    <property type="entry name" value="ThiF/MoeB/HesA"/>
</dbReference>
<dbReference type="SUPFAM" id="SSF69572">
    <property type="entry name" value="Activating enzymes of the ubiquitin-like proteins"/>
    <property type="match status" value="1"/>
</dbReference>
<evidence type="ECO:0000256" key="1">
    <source>
        <dbReference type="ARBA" id="ARBA00022670"/>
    </source>
</evidence>
<keyword evidence="5" id="KW-0482">Metalloprotease</keyword>
<evidence type="ECO:0000256" key="4">
    <source>
        <dbReference type="ARBA" id="ARBA00022833"/>
    </source>
</evidence>
<evidence type="ECO:0000259" key="6">
    <source>
        <dbReference type="Pfam" id="PF00899"/>
    </source>
</evidence>
<protein>
    <submittedName>
        <fullName evidence="8">UBA/THIF-type NAD/FAD binding protein</fullName>
    </submittedName>
</protein>
<reference evidence="8 9" key="1">
    <citation type="journal article" date="2016" name="BMC Genomics">
        <title>Genomic analysis of the nitrate-respiring Sphingopyxis granuli (formerly Sphingomonas macrogoltabida) strain TFA.</title>
        <authorList>
            <person name="Garcia-Romero I."/>
            <person name="Perez-Pulido A.J."/>
            <person name="Gonzalez-Flores Y.E."/>
            <person name="Reyes-Ramirez F."/>
            <person name="Santero E."/>
            <person name="Floriano B."/>
        </authorList>
    </citation>
    <scope>NUCLEOTIDE SEQUENCE [LARGE SCALE GENOMIC DNA]</scope>
    <source>
        <strain evidence="8 9">TFA</strain>
    </source>
</reference>
<dbReference type="GO" id="GO:0061503">
    <property type="term" value="F:tRNA threonylcarbamoyladenosine dehydratase"/>
    <property type="evidence" value="ECO:0007669"/>
    <property type="project" value="TreeGrafter"/>
</dbReference>
<dbReference type="GO" id="GO:0006508">
    <property type="term" value="P:proteolysis"/>
    <property type="evidence" value="ECO:0007669"/>
    <property type="project" value="UniProtKB-KW"/>
</dbReference>
<dbReference type="RefSeq" id="WP_067179671.1">
    <property type="nucleotide sequence ID" value="NZ_CP012199.1"/>
</dbReference>
<evidence type="ECO:0000256" key="5">
    <source>
        <dbReference type="ARBA" id="ARBA00023049"/>
    </source>
</evidence>
<dbReference type="InterPro" id="IPR000594">
    <property type="entry name" value="ThiF_NAD_FAD-bd"/>
</dbReference>
<name>A0AA86L263_9SPHN</name>
<dbReference type="PANTHER" id="PTHR43267:SF2">
    <property type="entry name" value="TRNA THREONYLCARBAMOYLADENOSINE DEHYDRATASE 1-RELATED"/>
    <property type="match status" value="1"/>
</dbReference>
<keyword evidence="1" id="KW-0645">Protease</keyword>
<accession>A0AA86L263</accession>
<dbReference type="Gene3D" id="3.40.50.720">
    <property type="entry name" value="NAD(P)-binding Rossmann-like Domain"/>
    <property type="match status" value="1"/>
</dbReference>
<keyword evidence="9" id="KW-1185">Reference proteome</keyword>
<dbReference type="Pfam" id="PF00899">
    <property type="entry name" value="ThiF"/>
    <property type="match status" value="1"/>
</dbReference>
<dbReference type="GO" id="GO:0008237">
    <property type="term" value="F:metallopeptidase activity"/>
    <property type="evidence" value="ECO:0007669"/>
    <property type="project" value="UniProtKB-KW"/>
</dbReference>
<gene>
    <name evidence="8" type="ORF">SGRAN_0032</name>
</gene>
<dbReference type="InterPro" id="IPR035985">
    <property type="entry name" value="Ubiquitin-activating_enz"/>
</dbReference>
<keyword evidence="4" id="KW-0862">Zinc</keyword>
<proteinExistence type="predicted"/>
<feature type="domain" description="THIF-type NAD/FAD binding fold" evidence="6">
    <location>
        <begin position="175"/>
        <end position="404"/>
    </location>
</feature>
<dbReference type="Pfam" id="PF14464">
    <property type="entry name" value="Prok-JAB"/>
    <property type="match status" value="1"/>
</dbReference>